<organism evidence="1 2">
    <name type="scientific">Elysia marginata</name>
    <dbReference type="NCBI Taxonomy" id="1093978"/>
    <lineage>
        <taxon>Eukaryota</taxon>
        <taxon>Metazoa</taxon>
        <taxon>Spiralia</taxon>
        <taxon>Lophotrochozoa</taxon>
        <taxon>Mollusca</taxon>
        <taxon>Gastropoda</taxon>
        <taxon>Heterobranchia</taxon>
        <taxon>Euthyneura</taxon>
        <taxon>Panpulmonata</taxon>
        <taxon>Sacoglossa</taxon>
        <taxon>Placobranchoidea</taxon>
        <taxon>Plakobranchidae</taxon>
        <taxon>Elysia</taxon>
    </lineage>
</organism>
<evidence type="ECO:0000313" key="2">
    <source>
        <dbReference type="Proteomes" id="UP000762676"/>
    </source>
</evidence>
<accession>A0AAV4F5S0</accession>
<evidence type="ECO:0000313" key="1">
    <source>
        <dbReference type="EMBL" id="GFR68341.1"/>
    </source>
</evidence>
<gene>
    <name evidence="1" type="ORF">ElyMa_005606200</name>
</gene>
<sequence>MCNRKGLPLAMKRKLKTRGDVLQLQKGTLWQQLTTTSVLNVSPFYLATKLLECLTAVGRESWRTTISLWERWTISISTCHTTLSADQGRNGGGTCSGPLLVLRFIMPLSPGATRAKIMTFASRMIT</sequence>
<reference evidence="1 2" key="1">
    <citation type="journal article" date="2021" name="Elife">
        <title>Chloroplast acquisition without the gene transfer in kleptoplastic sea slugs, Plakobranchus ocellatus.</title>
        <authorList>
            <person name="Maeda T."/>
            <person name="Takahashi S."/>
            <person name="Yoshida T."/>
            <person name="Shimamura S."/>
            <person name="Takaki Y."/>
            <person name="Nagai Y."/>
            <person name="Toyoda A."/>
            <person name="Suzuki Y."/>
            <person name="Arimoto A."/>
            <person name="Ishii H."/>
            <person name="Satoh N."/>
            <person name="Nishiyama T."/>
            <person name="Hasebe M."/>
            <person name="Maruyama T."/>
            <person name="Minagawa J."/>
            <person name="Obokata J."/>
            <person name="Shigenobu S."/>
        </authorList>
    </citation>
    <scope>NUCLEOTIDE SEQUENCE [LARGE SCALE GENOMIC DNA]</scope>
</reference>
<proteinExistence type="predicted"/>
<dbReference type="Proteomes" id="UP000762676">
    <property type="component" value="Unassembled WGS sequence"/>
</dbReference>
<comment type="caution">
    <text evidence="1">The sequence shown here is derived from an EMBL/GenBank/DDBJ whole genome shotgun (WGS) entry which is preliminary data.</text>
</comment>
<dbReference type="AlphaFoldDB" id="A0AAV4F5S0"/>
<protein>
    <submittedName>
        <fullName evidence="1">Uncharacterized protein</fullName>
    </submittedName>
</protein>
<name>A0AAV4F5S0_9GAST</name>
<keyword evidence="2" id="KW-1185">Reference proteome</keyword>
<dbReference type="EMBL" id="BMAT01011192">
    <property type="protein sequence ID" value="GFR68341.1"/>
    <property type="molecule type" value="Genomic_DNA"/>
</dbReference>